<dbReference type="InterPro" id="IPR011009">
    <property type="entry name" value="Kinase-like_dom_sf"/>
</dbReference>
<organism evidence="2 3">
    <name type="scientific">Aspergillus vadensis (strain CBS 113365 / IMI 142717 / IBT 24658)</name>
    <dbReference type="NCBI Taxonomy" id="1448311"/>
    <lineage>
        <taxon>Eukaryota</taxon>
        <taxon>Fungi</taxon>
        <taxon>Dikarya</taxon>
        <taxon>Ascomycota</taxon>
        <taxon>Pezizomycotina</taxon>
        <taxon>Eurotiomycetes</taxon>
        <taxon>Eurotiomycetidae</taxon>
        <taxon>Eurotiales</taxon>
        <taxon>Aspergillaceae</taxon>
        <taxon>Aspergillus</taxon>
        <taxon>Aspergillus subgen. Circumdati</taxon>
    </lineage>
</organism>
<reference evidence="2" key="1">
    <citation type="submission" date="2016-12" db="EMBL/GenBank/DDBJ databases">
        <title>The genomes of Aspergillus section Nigri reveals drivers in fungal speciation.</title>
        <authorList>
            <consortium name="DOE Joint Genome Institute"/>
            <person name="Vesth T.C."/>
            <person name="Nybo J."/>
            <person name="Theobald S."/>
            <person name="Brandl J."/>
            <person name="Frisvad J.C."/>
            <person name="Nielsen K.F."/>
            <person name="Lyhne E.K."/>
            <person name="Kogle M.E."/>
            <person name="Kuo A."/>
            <person name="Riley R."/>
            <person name="Clum A."/>
            <person name="Nolan M."/>
            <person name="Lipzen A."/>
            <person name="Salamov A."/>
            <person name="Henrissat B."/>
            <person name="Wiebenga A."/>
            <person name="De Vries R.P."/>
            <person name="Grigoriev I.V."/>
            <person name="Mortensen U.H."/>
            <person name="Andersen M.R."/>
            <person name="Baker S.E."/>
        </authorList>
    </citation>
    <scope>NUCLEOTIDE SEQUENCE [LARGE SCALE GENOMIC DNA]</scope>
    <source>
        <strain evidence="2">CBS 113365</strain>
    </source>
</reference>
<protein>
    <recommendedName>
        <fullName evidence="4">Metalloprotease m41 ftsh</fullName>
    </recommendedName>
</protein>
<dbReference type="GeneID" id="37216711"/>
<name>A0A319CR99_ASPVC</name>
<dbReference type="AlphaFoldDB" id="A0A319CR99"/>
<evidence type="ECO:0008006" key="4">
    <source>
        <dbReference type="Google" id="ProtNLM"/>
    </source>
</evidence>
<evidence type="ECO:0000313" key="2">
    <source>
        <dbReference type="EMBL" id="PYH70822.1"/>
    </source>
</evidence>
<dbReference type="OrthoDB" id="2156052at2759"/>
<dbReference type="RefSeq" id="XP_025564616.1">
    <property type="nucleotide sequence ID" value="XM_025712119.1"/>
</dbReference>
<evidence type="ECO:0000313" key="3">
    <source>
        <dbReference type="Proteomes" id="UP000248405"/>
    </source>
</evidence>
<proteinExistence type="predicted"/>
<dbReference type="Proteomes" id="UP000248405">
    <property type="component" value="Unassembled WGS sequence"/>
</dbReference>
<dbReference type="EMBL" id="KZ821620">
    <property type="protein sequence ID" value="PYH70822.1"/>
    <property type="molecule type" value="Genomic_DNA"/>
</dbReference>
<sequence length="773" mass="88029">MNSRLENVKLRSDKHIRAIEGERRALEHERRANEDERRANEDERRANEDERRALEAERTALEEKARADEEKSRHRDELLRDTTFIELIRQCHESLSKSMTLGTKSKCTRGPPHEATGKVCPDRFEHWSEVSRKQDDIYSAVCKFLEPTDNDGKRLFDSIDSIEVSGKHIKKNEITSEKDIELYERFAVENHVVSIIAELSKIPAAREYFHLNFEGIKYMNHLSNLRSFMKVLCKERGVTLPITSKPDSVCLWYDEEGERLVLTGEYKPPHKLPMDTLRAGLRTHNFYEEIVGSHTIPTEETERMKYKAARLAGSAIVQEYHTMILLGLEYGYVTTGLGIVLLRVPYDNPQTLQFHLCEPHMEVDQGGDKWFLRPLTAIARVLCLTLMGFGSQPRGVEWSAKTKPTLETWITSFDLTYISQNKGEQAPNDPSDKTFIPPRKSKVAASAGRGKTTRSRARCSENHMKSKREDTTDPDPDSAPGQKRRLMDTTSSALPAIEKRSKRPKYAGGGAKSRQRQSLPFCTQNCLRGLKKRGKLDKDCPNFKLHQENGSTHHRTNTRGLAKLIKAAIDECLDRAEPMGGCGLSGAPFKLTCVRYGYTIVGKGTTCYLWPQLECEADIYRMLEPVQGSAVPVYIGKIDLRRMYFLLGAGPIRHMLLMGWGGESIDEVEVDSHILRQSVNDSAKVIQSLGVQHQDLGSGNILWNSELSRAMIIDFHMCTFAMELVRKKPTWLTNENSQMEMIEHDQERRHCEYHGVCLHPPDGTCPNVLLDIY</sequence>
<feature type="region of interest" description="Disordered" evidence="1">
    <location>
        <begin position="421"/>
        <end position="514"/>
    </location>
</feature>
<accession>A0A319CR99</accession>
<keyword evidence="3" id="KW-1185">Reference proteome</keyword>
<gene>
    <name evidence="2" type="ORF">BO88DRAFT_480182</name>
</gene>
<dbReference type="CDD" id="cd22265">
    <property type="entry name" value="UDM1_RNF168"/>
    <property type="match status" value="1"/>
</dbReference>
<feature type="compositionally biased region" description="Basic and acidic residues" evidence="1">
    <location>
        <begin position="458"/>
        <end position="471"/>
    </location>
</feature>
<dbReference type="SUPFAM" id="SSF56112">
    <property type="entry name" value="Protein kinase-like (PK-like)"/>
    <property type="match status" value="1"/>
</dbReference>
<evidence type="ECO:0000256" key="1">
    <source>
        <dbReference type="SAM" id="MobiDB-lite"/>
    </source>
</evidence>
<feature type="region of interest" description="Disordered" evidence="1">
    <location>
        <begin position="21"/>
        <end position="73"/>
    </location>
</feature>